<reference evidence="1 2" key="1">
    <citation type="journal article" date="2014" name="Mol. Biol. Evol.">
        <title>Massive expansion of Ubiquitination-related gene families within the Chlamydiae.</title>
        <authorList>
            <person name="Domman D."/>
            <person name="Collingro A."/>
            <person name="Lagkouvardos I."/>
            <person name="Gehre L."/>
            <person name="Weinmaier T."/>
            <person name="Rattei T."/>
            <person name="Subtil A."/>
            <person name="Horn M."/>
        </authorList>
    </citation>
    <scope>NUCLEOTIDE SEQUENCE [LARGE SCALE GENOMIC DNA]</scope>
    <source>
        <strain evidence="1 2">OEW1</strain>
    </source>
</reference>
<name>A0A0C1C5C3_9BACT</name>
<organism evidence="1 2">
    <name type="scientific">Parachlamydia acanthamoebae</name>
    <dbReference type="NCBI Taxonomy" id="83552"/>
    <lineage>
        <taxon>Bacteria</taxon>
        <taxon>Pseudomonadati</taxon>
        <taxon>Chlamydiota</taxon>
        <taxon>Chlamydiia</taxon>
        <taxon>Parachlamydiales</taxon>
        <taxon>Parachlamydiaceae</taxon>
        <taxon>Parachlamydia</taxon>
    </lineage>
</organism>
<dbReference type="PATRIC" id="fig|83552.4.peg.2472"/>
<accession>A0A0C1C5C3</accession>
<dbReference type="Proteomes" id="UP000031307">
    <property type="component" value="Unassembled WGS sequence"/>
</dbReference>
<evidence type="ECO:0000313" key="1">
    <source>
        <dbReference type="EMBL" id="KIA76415.1"/>
    </source>
</evidence>
<comment type="caution">
    <text evidence="1">The sequence shown here is derived from an EMBL/GenBank/DDBJ whole genome shotgun (WGS) entry which is preliminary data.</text>
</comment>
<protein>
    <submittedName>
        <fullName evidence="1">Uncharacterized protein</fullName>
    </submittedName>
</protein>
<evidence type="ECO:0000313" key="2">
    <source>
        <dbReference type="Proteomes" id="UP000031307"/>
    </source>
</evidence>
<proteinExistence type="predicted"/>
<gene>
    <name evidence="1" type="ORF">DB43_AI00020</name>
</gene>
<dbReference type="AlphaFoldDB" id="A0A0C1C5C3"/>
<sequence>MKKYRIHIMAKIEIGDIFEINTPKGKIYLHYIYKDERIGELIRVLPGVYLEKPDLLNLAAKKEVYMVFFPLAAAKKRKIVEQVGHFPANDFSKPKYMRSKHIVRGEFLGWHIVDTDTFHMRLVKSLAPEQLQLSPWGVANDAFLVDNVINDWTLEKWS</sequence>
<dbReference type="EMBL" id="JSAM01000119">
    <property type="protein sequence ID" value="KIA76415.1"/>
    <property type="molecule type" value="Genomic_DNA"/>
</dbReference>